<proteinExistence type="predicted"/>
<reference evidence="2 3" key="1">
    <citation type="journal article" date="2023" name="Virus Evol.">
        <title>Computational host range prediction-The good, the bad, and the ugly.</title>
        <authorList>
            <person name="Howell A.A."/>
            <person name="Versoza C.J."/>
            <person name="Pfeifer S.P."/>
        </authorList>
    </citation>
    <scope>NUCLEOTIDE SEQUENCE [LARGE SCALE GENOMIC DNA]</scope>
    <source>
        <strain evidence="2 3">1610/1b</strain>
    </source>
</reference>
<organism evidence="2 3">
    <name type="scientific">Gordonia hydrophobica</name>
    <dbReference type="NCBI Taxonomy" id="40516"/>
    <lineage>
        <taxon>Bacteria</taxon>
        <taxon>Bacillati</taxon>
        <taxon>Actinomycetota</taxon>
        <taxon>Actinomycetes</taxon>
        <taxon>Mycobacteriales</taxon>
        <taxon>Gordoniaceae</taxon>
        <taxon>Gordonia</taxon>
    </lineage>
</organism>
<evidence type="ECO:0000313" key="3">
    <source>
        <dbReference type="Proteomes" id="UP001479933"/>
    </source>
</evidence>
<evidence type="ECO:0000256" key="1">
    <source>
        <dbReference type="SAM" id="SignalP"/>
    </source>
</evidence>
<keyword evidence="3" id="KW-1185">Reference proteome</keyword>
<feature type="signal peptide" evidence="1">
    <location>
        <begin position="1"/>
        <end position="27"/>
    </location>
</feature>
<dbReference type="EMBL" id="CP136137">
    <property type="protein sequence ID" value="WYY09474.1"/>
    <property type="molecule type" value="Genomic_DNA"/>
</dbReference>
<accession>A0ABZ2U9X1</accession>
<sequence length="132" mass="13928">MRKRIRTTTRIAATTLAAIGIAAGTGAVGVGTASADGLPGGPYCNGPAKILAESNWSRVAICPVQGPTGWAYKGVAKTTGDSIALWGATWDENGYHAYNNGYTYHVHPDRLLITAPNGAVIANEPWISYQRR</sequence>
<evidence type="ECO:0000313" key="2">
    <source>
        <dbReference type="EMBL" id="WYY09474.1"/>
    </source>
</evidence>
<keyword evidence="1" id="KW-0732">Signal</keyword>
<protein>
    <submittedName>
        <fullName evidence="2">Uncharacterized protein</fullName>
    </submittedName>
</protein>
<dbReference type="Proteomes" id="UP001479933">
    <property type="component" value="Chromosome"/>
</dbReference>
<dbReference type="RefSeq" id="WP_066165529.1">
    <property type="nucleotide sequence ID" value="NZ_CP136137.1"/>
</dbReference>
<name>A0ABZ2U9X1_9ACTN</name>
<gene>
    <name evidence="2" type="ORF">RVF87_10565</name>
</gene>
<feature type="chain" id="PRO_5045152691" evidence="1">
    <location>
        <begin position="28"/>
        <end position="132"/>
    </location>
</feature>